<protein>
    <submittedName>
        <fullName evidence="9">Ubiquinone biosynthesis hydroxylase, UbiH/UbiF/VisC/COQ6 family</fullName>
    </submittedName>
</protein>
<feature type="domain" description="FAD-binding" evidence="8">
    <location>
        <begin position="5"/>
        <end position="318"/>
    </location>
</feature>
<dbReference type="GO" id="GO:0016705">
    <property type="term" value="F:oxidoreductase activity, acting on paired donors, with incorporation or reduction of molecular oxygen"/>
    <property type="evidence" value="ECO:0007669"/>
    <property type="project" value="InterPro"/>
</dbReference>
<gene>
    <name evidence="9" type="ordered locus">Zmob_1436</name>
</gene>
<reference evidence="9 10" key="1">
    <citation type="journal article" date="2011" name="J. Bacteriol.">
        <title>Genome sequence of the ethanol-producing Zymomonas mobilis subsp. mobilis lectotype strain ATCC 10988.</title>
        <authorList>
            <person name="Pappas K.M."/>
            <person name="Kouvelis V.N."/>
            <person name="Saunders E."/>
            <person name="Brettin T.S."/>
            <person name="Bruce D."/>
            <person name="Detter C."/>
            <person name="Balakireva M."/>
            <person name="Han C.S."/>
            <person name="Savvakis G."/>
            <person name="Kyrpides N.C."/>
            <person name="Typas M.A."/>
        </authorList>
    </citation>
    <scope>NUCLEOTIDE SEQUENCE [LARGE SCALE GENOMIC DNA]</scope>
    <source>
        <strain evidence="10">ATCC 10988 / DSM 424 / CCUG 17860 / LMG 404 / NCIMB 8938 / NRRL B-806 / ZM1</strain>
    </source>
</reference>
<dbReference type="InterPro" id="IPR051205">
    <property type="entry name" value="UbiH/COQ6_monooxygenase"/>
</dbReference>
<dbReference type="GO" id="GO:0071949">
    <property type="term" value="F:FAD binding"/>
    <property type="evidence" value="ECO:0007669"/>
    <property type="project" value="InterPro"/>
</dbReference>
<dbReference type="EMBL" id="CP002850">
    <property type="protein sequence ID" value="AEH63256.1"/>
    <property type="molecule type" value="Genomic_DNA"/>
</dbReference>
<dbReference type="RefSeq" id="WP_014501060.1">
    <property type="nucleotide sequence ID" value="NC_017262.1"/>
</dbReference>
<dbReference type="Proteomes" id="UP000001494">
    <property type="component" value="Chromosome"/>
</dbReference>
<dbReference type="Gene3D" id="3.50.50.60">
    <property type="entry name" value="FAD/NAD(P)-binding domain"/>
    <property type="match status" value="2"/>
</dbReference>
<dbReference type="InterPro" id="IPR002938">
    <property type="entry name" value="FAD-bd"/>
</dbReference>
<organism evidence="9 10">
    <name type="scientific">Zymomonas mobilis subsp. mobilis (strain ATCC 10988 / DSM 424 / LMG 404 / NCIMB 8938 / NRRL B-806 / ZM1)</name>
    <dbReference type="NCBI Taxonomy" id="555217"/>
    <lineage>
        <taxon>Bacteria</taxon>
        <taxon>Pseudomonadati</taxon>
        <taxon>Pseudomonadota</taxon>
        <taxon>Alphaproteobacteria</taxon>
        <taxon>Sphingomonadales</taxon>
        <taxon>Zymomonadaceae</taxon>
        <taxon>Zymomonas</taxon>
    </lineage>
</organism>
<dbReference type="AlphaFoldDB" id="A0A0H3G807"/>
<evidence type="ECO:0000256" key="7">
    <source>
        <dbReference type="ARBA" id="ARBA00023033"/>
    </source>
</evidence>
<comment type="cofactor">
    <cofactor evidence="1">
        <name>FAD</name>
        <dbReference type="ChEBI" id="CHEBI:57692"/>
    </cofactor>
</comment>
<evidence type="ECO:0000256" key="3">
    <source>
        <dbReference type="ARBA" id="ARBA00005349"/>
    </source>
</evidence>
<keyword evidence="6" id="KW-0560">Oxidoreductase</keyword>
<dbReference type="InterPro" id="IPR010971">
    <property type="entry name" value="UbiH/COQ6"/>
</dbReference>
<name>A0A0H3G807_ZYMMA</name>
<evidence type="ECO:0000256" key="4">
    <source>
        <dbReference type="ARBA" id="ARBA00022630"/>
    </source>
</evidence>
<proteinExistence type="inferred from homology"/>
<dbReference type="HOGENOM" id="CLU_009665_8_1_5"/>
<dbReference type="UniPathway" id="UPA00232"/>
<dbReference type="eggNOG" id="COG0654">
    <property type="taxonomic scope" value="Bacteria"/>
</dbReference>
<comment type="similarity">
    <text evidence="3">Belongs to the UbiH/COQ6 family.</text>
</comment>
<evidence type="ECO:0000256" key="5">
    <source>
        <dbReference type="ARBA" id="ARBA00022827"/>
    </source>
</evidence>
<dbReference type="GO" id="GO:0006744">
    <property type="term" value="P:ubiquinone biosynthetic process"/>
    <property type="evidence" value="ECO:0007669"/>
    <property type="project" value="UniProtKB-UniPathway"/>
</dbReference>
<dbReference type="Pfam" id="PF01494">
    <property type="entry name" value="FAD_binding_3"/>
    <property type="match status" value="1"/>
</dbReference>
<keyword evidence="4" id="KW-0285">Flavoprotein</keyword>
<keyword evidence="9" id="KW-0830">Ubiquinone</keyword>
<accession>A0A0H3G807</accession>
<dbReference type="InterPro" id="IPR036188">
    <property type="entry name" value="FAD/NAD-bd_sf"/>
</dbReference>
<evidence type="ECO:0000256" key="2">
    <source>
        <dbReference type="ARBA" id="ARBA00004749"/>
    </source>
</evidence>
<evidence type="ECO:0000313" key="10">
    <source>
        <dbReference type="Proteomes" id="UP000001494"/>
    </source>
</evidence>
<dbReference type="InterPro" id="IPR018168">
    <property type="entry name" value="Ubi_Hdrlase_CS"/>
</dbReference>
<evidence type="ECO:0000256" key="6">
    <source>
        <dbReference type="ARBA" id="ARBA00023002"/>
    </source>
</evidence>
<evidence type="ECO:0000313" key="9">
    <source>
        <dbReference type="EMBL" id="AEH63256.1"/>
    </source>
</evidence>
<dbReference type="KEGG" id="zmm:Zmob_1436"/>
<keyword evidence="7" id="KW-0503">Monooxygenase</keyword>
<dbReference type="SUPFAM" id="SSF51905">
    <property type="entry name" value="FAD/NAD(P)-binding domain"/>
    <property type="match status" value="1"/>
</dbReference>
<dbReference type="NCBIfam" id="TIGR01988">
    <property type="entry name" value="Ubi-OHases"/>
    <property type="match status" value="1"/>
</dbReference>
<dbReference type="PRINTS" id="PR00420">
    <property type="entry name" value="RNGMNOXGNASE"/>
</dbReference>
<dbReference type="PANTHER" id="PTHR43876">
    <property type="entry name" value="UBIQUINONE BIOSYNTHESIS MONOOXYGENASE COQ6, MITOCHONDRIAL"/>
    <property type="match status" value="1"/>
</dbReference>
<sequence length="405" mass="44079">MHLKADVLILGGGFAGMTLAVALDRYNISSIVVDTSDPIRMLEKGYDGRTTAIASSCWKLLEAIGLKESLEGKGCPIHTVRTSDQLKAPDLCFESSKDNPSGYMLENRYLRQALYEATLAAEHVTLLQPAHAVETERRHDGVSATLADGRKITASLLVGAEGRASPTRQAAGINLTGWNYNHAAVICTLFHEKPHHHIAHEIFYTKGPVALLPMQDQGGRHRSALVWTVPRQEAEAVKNLPERPFFAEVTRLTGGILGKLDFASHPTAYPLSFQFTSKMTDLRLALIADAAHGIHPIAGQGLNLGLRDVAALTEILVEGRRLGMDLGDAILLERYARWRSLDNFAIAAGTDALVRIFAVPGKVASFVRRVGFKAINNMGFIKNFFLAEARGDSGKLPRLLTGNSL</sequence>
<dbReference type="GO" id="GO:0004497">
    <property type="term" value="F:monooxygenase activity"/>
    <property type="evidence" value="ECO:0007669"/>
    <property type="project" value="UniProtKB-KW"/>
</dbReference>
<evidence type="ECO:0000256" key="1">
    <source>
        <dbReference type="ARBA" id="ARBA00001974"/>
    </source>
</evidence>
<dbReference type="PROSITE" id="PS01304">
    <property type="entry name" value="UBIH"/>
    <property type="match status" value="1"/>
</dbReference>
<dbReference type="OrthoDB" id="9796623at2"/>
<dbReference type="PANTHER" id="PTHR43876:SF7">
    <property type="entry name" value="UBIQUINONE BIOSYNTHESIS MONOOXYGENASE COQ6, MITOCHONDRIAL"/>
    <property type="match status" value="1"/>
</dbReference>
<comment type="pathway">
    <text evidence="2">Cofactor biosynthesis; ubiquinone biosynthesis.</text>
</comment>
<evidence type="ECO:0000259" key="8">
    <source>
        <dbReference type="Pfam" id="PF01494"/>
    </source>
</evidence>
<keyword evidence="5" id="KW-0274">FAD</keyword>